<gene>
    <name evidence="5" type="ORF">RGQ29_025510</name>
</gene>
<dbReference type="InterPro" id="IPR036533">
    <property type="entry name" value="BAG_dom_sf"/>
</dbReference>
<dbReference type="Pfam" id="PF02179">
    <property type="entry name" value="BAG"/>
    <property type="match status" value="1"/>
</dbReference>
<dbReference type="SUPFAM" id="SSF63491">
    <property type="entry name" value="BAG domain"/>
    <property type="match status" value="1"/>
</dbReference>
<dbReference type="GO" id="GO:0000774">
    <property type="term" value="F:adenyl-nucleotide exchange factor activity"/>
    <property type="evidence" value="ECO:0007669"/>
    <property type="project" value="TreeGrafter"/>
</dbReference>
<evidence type="ECO:0000259" key="3">
    <source>
        <dbReference type="PROSITE" id="PS50053"/>
    </source>
</evidence>
<dbReference type="EMBL" id="JAXUIC010000007">
    <property type="protein sequence ID" value="KAK4582350.1"/>
    <property type="molecule type" value="Genomic_DNA"/>
</dbReference>
<dbReference type="InterPro" id="IPR003103">
    <property type="entry name" value="BAG_domain"/>
</dbReference>
<sequence length="226" mass="24852">MRKSSNQKQPTASSHVEENEEIDWEMRPGGMLVQKRDDVVVDDGASAPAAESIGGPTIKVTVCHGPAHHVLHVPAHSTFGDIKNAVVQKTGLEAKDQRLLFRGKEKEDEEHLHIAGVKDRSKILLLENPASKERKLEEIRKNNEISKACEAVAGVRAEVDKLSERVAALEGAVNGGTKVEEKEFVVLTELLMRQLLKLDGIEAEGEAKMQRKAEELYRPIQSSSPG</sequence>
<name>A0AAN7EY17_QUERU</name>
<dbReference type="InterPro" id="IPR039773">
    <property type="entry name" value="BAG_chaperone_regulator"/>
</dbReference>
<dbReference type="SMART" id="SM00264">
    <property type="entry name" value="BAG"/>
    <property type="match status" value="1"/>
</dbReference>
<dbReference type="InterPro" id="IPR029071">
    <property type="entry name" value="Ubiquitin-like_domsf"/>
</dbReference>
<dbReference type="Proteomes" id="UP001324115">
    <property type="component" value="Unassembled WGS sequence"/>
</dbReference>
<dbReference type="GO" id="GO:0005737">
    <property type="term" value="C:cytoplasm"/>
    <property type="evidence" value="ECO:0007669"/>
    <property type="project" value="TreeGrafter"/>
</dbReference>
<dbReference type="Gene3D" id="1.20.58.120">
    <property type="entry name" value="BAG domain"/>
    <property type="match status" value="1"/>
</dbReference>
<dbReference type="AlphaFoldDB" id="A0AAN7EY17"/>
<keyword evidence="1" id="KW-0143">Chaperone</keyword>
<feature type="domain" description="Ubiquitin-like" evidence="3">
    <location>
        <begin position="56"/>
        <end position="126"/>
    </location>
</feature>
<feature type="compositionally biased region" description="Polar residues" evidence="2">
    <location>
        <begin position="1"/>
        <end position="14"/>
    </location>
</feature>
<feature type="domain" description="BAG" evidence="4">
    <location>
        <begin position="151"/>
        <end position="213"/>
    </location>
</feature>
<evidence type="ECO:0000313" key="5">
    <source>
        <dbReference type="EMBL" id="KAK4582350.1"/>
    </source>
</evidence>
<dbReference type="SUPFAM" id="SSF54236">
    <property type="entry name" value="Ubiquitin-like"/>
    <property type="match status" value="1"/>
</dbReference>
<dbReference type="InterPro" id="IPR000626">
    <property type="entry name" value="Ubiquitin-like_dom"/>
</dbReference>
<reference evidence="5 6" key="1">
    <citation type="journal article" date="2023" name="G3 (Bethesda)">
        <title>A haplotype-resolved chromosome-scale genome for Quercus rubra L. provides insights into the genetics of adaptive traits for red oak species.</title>
        <authorList>
            <person name="Kapoor B."/>
            <person name="Jenkins J."/>
            <person name="Schmutz J."/>
            <person name="Zhebentyayeva T."/>
            <person name="Kuelheim C."/>
            <person name="Coggeshall M."/>
            <person name="Heim C."/>
            <person name="Lasky J.R."/>
            <person name="Leites L."/>
            <person name="Islam-Faridi N."/>
            <person name="Romero-Severson J."/>
            <person name="DeLeo V.L."/>
            <person name="Lucas S.M."/>
            <person name="Lazic D."/>
            <person name="Gailing O."/>
            <person name="Carlson J."/>
            <person name="Staton M."/>
        </authorList>
    </citation>
    <scope>NUCLEOTIDE SEQUENCE [LARGE SCALE GENOMIC DNA]</scope>
    <source>
        <strain evidence="5">Pseudo-F2</strain>
    </source>
</reference>
<keyword evidence="6" id="KW-1185">Reference proteome</keyword>
<proteinExistence type="predicted"/>
<dbReference type="PANTHER" id="PTHR12329">
    <property type="entry name" value="BCL2-ASSOCIATED ATHANOGENE"/>
    <property type="match status" value="1"/>
</dbReference>
<evidence type="ECO:0000313" key="6">
    <source>
        <dbReference type="Proteomes" id="UP001324115"/>
    </source>
</evidence>
<dbReference type="PANTHER" id="PTHR12329:SF40">
    <property type="entry name" value="BAG FAMILY MOLECULAR CHAPERONE REGULATOR 4"/>
    <property type="match status" value="1"/>
</dbReference>
<dbReference type="Gene3D" id="3.10.20.90">
    <property type="entry name" value="Phosphatidylinositol 3-kinase Catalytic Subunit, Chain A, domain 1"/>
    <property type="match status" value="1"/>
</dbReference>
<comment type="caution">
    <text evidence="5">The sequence shown here is derived from an EMBL/GenBank/DDBJ whole genome shotgun (WGS) entry which is preliminary data.</text>
</comment>
<dbReference type="GO" id="GO:0050821">
    <property type="term" value="P:protein stabilization"/>
    <property type="evidence" value="ECO:0007669"/>
    <property type="project" value="TreeGrafter"/>
</dbReference>
<dbReference type="PROSITE" id="PS50053">
    <property type="entry name" value="UBIQUITIN_2"/>
    <property type="match status" value="1"/>
</dbReference>
<evidence type="ECO:0008006" key="7">
    <source>
        <dbReference type="Google" id="ProtNLM"/>
    </source>
</evidence>
<evidence type="ECO:0000256" key="1">
    <source>
        <dbReference type="ARBA" id="ARBA00023186"/>
    </source>
</evidence>
<feature type="region of interest" description="Disordered" evidence="2">
    <location>
        <begin position="1"/>
        <end position="29"/>
    </location>
</feature>
<dbReference type="Pfam" id="PF00240">
    <property type="entry name" value="ubiquitin"/>
    <property type="match status" value="1"/>
</dbReference>
<dbReference type="GO" id="GO:0051087">
    <property type="term" value="F:protein-folding chaperone binding"/>
    <property type="evidence" value="ECO:0007669"/>
    <property type="project" value="InterPro"/>
</dbReference>
<dbReference type="PROSITE" id="PS51035">
    <property type="entry name" value="BAG"/>
    <property type="match status" value="1"/>
</dbReference>
<protein>
    <recommendedName>
        <fullName evidence="7">BAG family molecular chaperone regulator 4</fullName>
    </recommendedName>
</protein>
<organism evidence="5 6">
    <name type="scientific">Quercus rubra</name>
    <name type="common">Northern red oak</name>
    <name type="synonym">Quercus borealis</name>
    <dbReference type="NCBI Taxonomy" id="3512"/>
    <lineage>
        <taxon>Eukaryota</taxon>
        <taxon>Viridiplantae</taxon>
        <taxon>Streptophyta</taxon>
        <taxon>Embryophyta</taxon>
        <taxon>Tracheophyta</taxon>
        <taxon>Spermatophyta</taxon>
        <taxon>Magnoliopsida</taxon>
        <taxon>eudicotyledons</taxon>
        <taxon>Gunneridae</taxon>
        <taxon>Pentapetalae</taxon>
        <taxon>rosids</taxon>
        <taxon>fabids</taxon>
        <taxon>Fagales</taxon>
        <taxon>Fagaceae</taxon>
        <taxon>Quercus</taxon>
    </lineage>
</organism>
<evidence type="ECO:0000259" key="4">
    <source>
        <dbReference type="PROSITE" id="PS51035"/>
    </source>
</evidence>
<accession>A0AAN7EY17</accession>
<evidence type="ECO:0000256" key="2">
    <source>
        <dbReference type="SAM" id="MobiDB-lite"/>
    </source>
</evidence>